<protein>
    <recommendedName>
        <fullName evidence="3">DUF3703 domain-containing protein</fullName>
    </recommendedName>
</protein>
<dbReference type="AlphaFoldDB" id="A0A0J6W6L8"/>
<name>A0A0J6W6L8_9MYCO</name>
<comment type="caution">
    <text evidence="1">The sequence shown here is derived from an EMBL/GenBank/DDBJ whole genome shotgun (WGS) entry which is preliminary data.</text>
</comment>
<dbReference type="PATRIC" id="fig|37916.4.peg.2578"/>
<organism evidence="1 2">
    <name type="scientific">Mycolicibacterium chlorophenolicum</name>
    <dbReference type="NCBI Taxonomy" id="37916"/>
    <lineage>
        <taxon>Bacteria</taxon>
        <taxon>Bacillati</taxon>
        <taxon>Actinomycetota</taxon>
        <taxon>Actinomycetes</taxon>
        <taxon>Mycobacteriales</taxon>
        <taxon>Mycobacteriaceae</taxon>
        <taxon>Mycolicibacterium</taxon>
    </lineage>
</organism>
<accession>A0A0J6W6L8</accession>
<dbReference type="EMBL" id="JYNL01000021">
    <property type="protein sequence ID" value="KMO77473.1"/>
    <property type="molecule type" value="Genomic_DNA"/>
</dbReference>
<dbReference type="STRING" id="37916.MCHLDSM_02661"/>
<dbReference type="InterPro" id="IPR022172">
    <property type="entry name" value="DUF3703"/>
</dbReference>
<dbReference type="Pfam" id="PF12487">
    <property type="entry name" value="DUF3703"/>
    <property type="match status" value="1"/>
</dbReference>
<keyword evidence="2" id="KW-1185">Reference proteome</keyword>
<evidence type="ECO:0000313" key="2">
    <source>
        <dbReference type="Proteomes" id="UP000036513"/>
    </source>
</evidence>
<proteinExistence type="predicted"/>
<dbReference type="RefSeq" id="WP_011767889.1">
    <property type="nucleotide sequence ID" value="NZ_JYNL01000021.1"/>
</dbReference>
<dbReference type="Proteomes" id="UP000036513">
    <property type="component" value="Unassembled WGS sequence"/>
</dbReference>
<evidence type="ECO:0000313" key="1">
    <source>
        <dbReference type="EMBL" id="KMO77473.1"/>
    </source>
</evidence>
<gene>
    <name evidence="1" type="ORF">MCHLDSM_02661</name>
</gene>
<evidence type="ECO:0008006" key="3">
    <source>
        <dbReference type="Google" id="ProtNLM"/>
    </source>
</evidence>
<reference evidence="1 2" key="1">
    <citation type="journal article" date="2015" name="Genome Biol. Evol.">
        <title>Characterization of Three Mycobacterium spp. with Potential Use in Bioremediation by Genome Sequencing and Comparative Genomics.</title>
        <authorList>
            <person name="Das S."/>
            <person name="Pettersson B.M."/>
            <person name="Behra P.R."/>
            <person name="Ramesh M."/>
            <person name="Dasgupta S."/>
            <person name="Bhattacharya A."/>
            <person name="Kirsebom L.A."/>
        </authorList>
    </citation>
    <scope>NUCLEOTIDE SEQUENCE [LARGE SCALE GENOMIC DNA]</scope>
    <source>
        <strain evidence="1 2">DSM 43826</strain>
    </source>
</reference>
<sequence>MPRIGERARRVYRGEMTAAKYATSPAARWRHLERAHIVSQPDPWLHTCSHAAMLRLALGQHDRREAIGQVLRLMVAAPGSLTGRYPVGNTGRVTAGLMTPMPIPDDLAALTNR</sequence>